<dbReference type="GO" id="GO:0004553">
    <property type="term" value="F:hydrolase activity, hydrolyzing O-glycosyl compounds"/>
    <property type="evidence" value="ECO:0007669"/>
    <property type="project" value="InterPro"/>
</dbReference>
<dbReference type="CDD" id="cd02182">
    <property type="entry name" value="GH16_Strep_laminarinase_like"/>
    <property type="match status" value="1"/>
</dbReference>
<keyword evidence="2" id="KW-0378">Hydrolase</keyword>
<dbReference type="Gene3D" id="2.60.120.200">
    <property type="match status" value="1"/>
</dbReference>
<dbReference type="PANTHER" id="PTHR10963:SF60">
    <property type="entry name" value="GRAM-NEGATIVE BACTERIA-BINDING PROTEIN 1-RELATED"/>
    <property type="match status" value="1"/>
</dbReference>
<dbReference type="OrthoDB" id="192832at2759"/>
<proteinExistence type="predicted"/>
<dbReference type="InterPro" id="IPR050546">
    <property type="entry name" value="Glycosyl_Hydrlase_16"/>
</dbReference>
<dbReference type="EMBL" id="KZ613951">
    <property type="protein sequence ID" value="PMD35788.1"/>
    <property type="molecule type" value="Genomic_DNA"/>
</dbReference>
<name>A0A2J6RB98_HYAVF</name>
<dbReference type="STRING" id="1149755.A0A2J6RB98"/>
<feature type="domain" description="GH16" evidence="1">
    <location>
        <begin position="59"/>
        <end position="325"/>
    </location>
</feature>
<protein>
    <submittedName>
        <fullName evidence="2">Glycoside hydrolase family 16 protein</fullName>
    </submittedName>
</protein>
<evidence type="ECO:0000313" key="2">
    <source>
        <dbReference type="EMBL" id="PMD35788.1"/>
    </source>
</evidence>
<dbReference type="SUPFAM" id="SSF49899">
    <property type="entry name" value="Concanavalin A-like lectins/glucanases"/>
    <property type="match status" value="1"/>
</dbReference>
<dbReference type="InterPro" id="IPR013320">
    <property type="entry name" value="ConA-like_dom_sf"/>
</dbReference>
<sequence length="325" mass="34830">MFEQSSLLDFHYNMVIHLFLIVAAASSTNGLTLFPNLHPRETVTTPGLTKSGFTAIFLDTFTGTVGTLPSSSNWLFDLGTSYPGGPAKWGNAESEIYTNASTNIQITRQNTLTITPRLSRGVWTSARIETVRSDFAAAAGSQLYVEARIKLGNAAASQQQGIWPAFWALGSSFRGNYTNWPAASEWDFLEAVNGGSTMYSTIHCGVAPGGPCNEYNGIGSGGVAFSRGAFHTVGFLVDRSMCGAGSTSTWVNETLNWYLDGTKVFTVSGQQVGDEKTWTALAHNGHFLLLNVAVGGNWPGAPNSKTIDGLTVAMEIDYVGVWKPT</sequence>
<dbReference type="Proteomes" id="UP000235786">
    <property type="component" value="Unassembled WGS sequence"/>
</dbReference>
<organism evidence="2 3">
    <name type="scientific">Hyaloscypha variabilis (strain UAMH 11265 / GT02V1 / F)</name>
    <name type="common">Meliniomyces variabilis</name>
    <dbReference type="NCBI Taxonomy" id="1149755"/>
    <lineage>
        <taxon>Eukaryota</taxon>
        <taxon>Fungi</taxon>
        <taxon>Dikarya</taxon>
        <taxon>Ascomycota</taxon>
        <taxon>Pezizomycotina</taxon>
        <taxon>Leotiomycetes</taxon>
        <taxon>Helotiales</taxon>
        <taxon>Hyaloscyphaceae</taxon>
        <taxon>Hyaloscypha</taxon>
        <taxon>Hyaloscypha variabilis</taxon>
    </lineage>
</organism>
<evidence type="ECO:0000259" key="1">
    <source>
        <dbReference type="PROSITE" id="PS51762"/>
    </source>
</evidence>
<gene>
    <name evidence="2" type="ORF">L207DRAFT_601611</name>
</gene>
<evidence type="ECO:0000313" key="3">
    <source>
        <dbReference type="Proteomes" id="UP000235786"/>
    </source>
</evidence>
<dbReference type="PROSITE" id="PS51762">
    <property type="entry name" value="GH16_2"/>
    <property type="match status" value="1"/>
</dbReference>
<dbReference type="InterPro" id="IPR000757">
    <property type="entry name" value="Beta-glucanase-like"/>
</dbReference>
<reference evidence="2 3" key="1">
    <citation type="submission" date="2016-04" db="EMBL/GenBank/DDBJ databases">
        <title>A degradative enzymes factory behind the ericoid mycorrhizal symbiosis.</title>
        <authorList>
            <consortium name="DOE Joint Genome Institute"/>
            <person name="Martino E."/>
            <person name="Morin E."/>
            <person name="Grelet G."/>
            <person name="Kuo A."/>
            <person name="Kohler A."/>
            <person name="Daghino S."/>
            <person name="Barry K."/>
            <person name="Choi C."/>
            <person name="Cichocki N."/>
            <person name="Clum A."/>
            <person name="Copeland A."/>
            <person name="Hainaut M."/>
            <person name="Haridas S."/>
            <person name="Labutti K."/>
            <person name="Lindquist E."/>
            <person name="Lipzen A."/>
            <person name="Khouja H.-R."/>
            <person name="Murat C."/>
            <person name="Ohm R."/>
            <person name="Olson A."/>
            <person name="Spatafora J."/>
            <person name="Veneault-Fourrey C."/>
            <person name="Henrissat B."/>
            <person name="Grigoriev I."/>
            <person name="Martin F."/>
            <person name="Perotto S."/>
        </authorList>
    </citation>
    <scope>NUCLEOTIDE SEQUENCE [LARGE SCALE GENOMIC DNA]</scope>
    <source>
        <strain evidence="2 3">F</strain>
    </source>
</reference>
<dbReference type="PANTHER" id="PTHR10963">
    <property type="entry name" value="GLYCOSYL HYDROLASE-RELATED"/>
    <property type="match status" value="1"/>
</dbReference>
<keyword evidence="3" id="KW-1185">Reference proteome</keyword>
<dbReference type="AlphaFoldDB" id="A0A2J6RB98"/>
<accession>A0A2J6RB98</accession>
<dbReference type="GO" id="GO:0005975">
    <property type="term" value="P:carbohydrate metabolic process"/>
    <property type="evidence" value="ECO:0007669"/>
    <property type="project" value="InterPro"/>
</dbReference>